<feature type="non-terminal residue" evidence="1">
    <location>
        <position position="1"/>
    </location>
</feature>
<keyword evidence="2" id="KW-1185">Reference proteome</keyword>
<organism evidence="1 2">
    <name type="scientific">Streptomyces boncukensis</name>
    <dbReference type="NCBI Taxonomy" id="2711219"/>
    <lineage>
        <taxon>Bacteria</taxon>
        <taxon>Bacillati</taxon>
        <taxon>Actinomycetota</taxon>
        <taxon>Actinomycetes</taxon>
        <taxon>Kitasatosporales</taxon>
        <taxon>Streptomycetaceae</taxon>
        <taxon>Streptomyces</taxon>
    </lineage>
</organism>
<name>A0A6G4X900_9ACTN</name>
<dbReference type="AlphaFoldDB" id="A0A6G4X900"/>
<comment type="caution">
    <text evidence="1">The sequence shown here is derived from an EMBL/GenBank/DDBJ whole genome shotgun (WGS) entry which is preliminary data.</text>
</comment>
<protein>
    <submittedName>
        <fullName evidence="1">Uncharacterized protein</fullName>
    </submittedName>
</protein>
<gene>
    <name evidence="1" type="ORF">G5C65_37200</name>
</gene>
<reference evidence="1 2" key="1">
    <citation type="submission" date="2020-02" db="EMBL/GenBank/DDBJ databases">
        <title>Whole-genome analyses of novel actinobacteria.</title>
        <authorList>
            <person name="Sahin N."/>
            <person name="Tatar D."/>
        </authorList>
    </citation>
    <scope>NUCLEOTIDE SEQUENCE [LARGE SCALE GENOMIC DNA]</scope>
    <source>
        <strain evidence="1 2">SB3404</strain>
    </source>
</reference>
<sequence length="236" mass="25790">RVFVKALGELSAKGDDMPAALRGDMAKIMVNHGHEVHVAMSDVSGKREPAHGPTLDSEQVMAVTKQVSRSQGSYDTLQSGMNHAMVADFHDSSRKPADTLSSAGYTVGFMEEARRRALEDDQPDFTWDKAKSYHAIGGVLNFIPHVGDIAQRGADMVTTAWIQDEEARAEGKLKNDNKAIFAVRQNQLNQLADQWHATNRDWAADHAGYSAEDGVYKQVNAAADHGNKRFARISGG</sequence>
<accession>A0A6G4X900</accession>
<dbReference type="EMBL" id="JAAKZZ010000944">
    <property type="protein sequence ID" value="NGO73858.1"/>
    <property type="molecule type" value="Genomic_DNA"/>
</dbReference>
<evidence type="ECO:0000313" key="2">
    <source>
        <dbReference type="Proteomes" id="UP000477722"/>
    </source>
</evidence>
<evidence type="ECO:0000313" key="1">
    <source>
        <dbReference type="EMBL" id="NGO73858.1"/>
    </source>
</evidence>
<dbReference type="Proteomes" id="UP000477722">
    <property type="component" value="Unassembled WGS sequence"/>
</dbReference>
<proteinExistence type="predicted"/>